<dbReference type="RefSeq" id="WP_090155520.1">
    <property type="nucleotide sequence ID" value="NZ_PDYF01000083.1"/>
</dbReference>
<dbReference type="EMBL" id="PDYF01000083">
    <property type="protein sequence ID" value="PHU33682.1"/>
    <property type="molecule type" value="Genomic_DNA"/>
</dbReference>
<evidence type="ECO:0000256" key="1">
    <source>
        <dbReference type="ARBA" id="ARBA00022801"/>
    </source>
</evidence>
<dbReference type="InterPro" id="IPR020084">
    <property type="entry name" value="NUDIX_hydrolase_CS"/>
</dbReference>
<reference evidence="3 4" key="1">
    <citation type="submission" date="2017-10" db="EMBL/GenBank/DDBJ databases">
        <title>Resolving the taxonomy of Roseburia spp., Eubacterium rectale and Agathobacter spp. through phylogenomic analysis.</title>
        <authorList>
            <person name="Sheridan P.O."/>
            <person name="Walker A.W."/>
            <person name="Duncan S.H."/>
            <person name="Scott K.P."/>
            <person name="Toole P.W.O."/>
            <person name="Luis P."/>
            <person name="Flint H.J."/>
        </authorList>
    </citation>
    <scope>NUCLEOTIDE SEQUENCE [LARGE SCALE GENOMIC DNA]</scope>
    <source>
        <strain evidence="3 4">JK626</strain>
    </source>
</reference>
<dbReference type="SUPFAM" id="SSF46785">
    <property type="entry name" value="Winged helix' DNA-binding domain"/>
    <property type="match status" value="1"/>
</dbReference>
<dbReference type="Gene3D" id="3.90.79.10">
    <property type="entry name" value="Nucleoside Triphosphate Pyrophosphohydrolase"/>
    <property type="match status" value="1"/>
</dbReference>
<comment type="caution">
    <text evidence="3">The sequence shown here is derived from an EMBL/GenBank/DDBJ whole genome shotgun (WGS) entry which is preliminary data.</text>
</comment>
<dbReference type="PANTHER" id="PTHR43736">
    <property type="entry name" value="ADP-RIBOSE PYROPHOSPHATASE"/>
    <property type="match status" value="1"/>
</dbReference>
<dbReference type="Pfam" id="PF00293">
    <property type="entry name" value="NUDIX"/>
    <property type="match status" value="1"/>
</dbReference>
<name>A0A2G3DRM0_9FIRM</name>
<dbReference type="Gene3D" id="1.10.10.10">
    <property type="entry name" value="Winged helix-like DNA-binding domain superfamily/Winged helix DNA-binding domain"/>
    <property type="match status" value="1"/>
</dbReference>
<dbReference type="InterPro" id="IPR000086">
    <property type="entry name" value="NUDIX_hydrolase_dom"/>
</dbReference>
<reference evidence="3 4" key="2">
    <citation type="submission" date="2017-10" db="EMBL/GenBank/DDBJ databases">
        <authorList>
            <person name="Banno H."/>
            <person name="Chua N.-H."/>
        </authorList>
    </citation>
    <scope>NUCLEOTIDE SEQUENCE [LARGE SCALE GENOMIC DNA]</scope>
    <source>
        <strain evidence="3 4">JK626</strain>
    </source>
</reference>
<dbReference type="InterPro" id="IPR015797">
    <property type="entry name" value="NUDIX_hydrolase-like_dom_sf"/>
</dbReference>
<dbReference type="PANTHER" id="PTHR43736:SF4">
    <property type="entry name" value="SLR1690 PROTEIN"/>
    <property type="match status" value="1"/>
</dbReference>
<sequence length="276" mass="31485">MALTTAKGLRDQNGLTEEEFLAQYDPGDYERPSVTVDMLLIGPKKDLSGLRILLIKRGGHPYLNCWALPGGFVHPDETCYEAAKRELSEEAGVKDVFLEQVYTFSKPDRDPRTRVISVAYIALTSKTVPVRGGDDALEAAWFDFEYTDSQIHIFNEDIGVDIVYELSTKRFKNGHIKYPNLTPTLKSKTRLAFDHVEIIIEAMKKIRKEIEYTDLPFSMAPVKFTLPDLQVIYELLLGHKLYKANFRIMVADRIEALGEKTKSIVGRRMSEVYMLK</sequence>
<dbReference type="PROSITE" id="PS51462">
    <property type="entry name" value="NUDIX"/>
    <property type="match status" value="1"/>
</dbReference>
<dbReference type="SUPFAM" id="SSF55811">
    <property type="entry name" value="Nudix"/>
    <property type="match status" value="1"/>
</dbReference>
<keyword evidence="1 3" id="KW-0378">Hydrolase</keyword>
<evidence type="ECO:0000259" key="2">
    <source>
        <dbReference type="PROSITE" id="PS51462"/>
    </source>
</evidence>
<dbReference type="Proteomes" id="UP000225889">
    <property type="component" value="Unassembled WGS sequence"/>
</dbReference>
<dbReference type="InterPro" id="IPR036390">
    <property type="entry name" value="WH_DNA-bd_sf"/>
</dbReference>
<dbReference type="PROSITE" id="PS00893">
    <property type="entry name" value="NUDIX_BOX"/>
    <property type="match status" value="1"/>
</dbReference>
<dbReference type="CDD" id="cd18873">
    <property type="entry name" value="NUDIX_NadM_like"/>
    <property type="match status" value="1"/>
</dbReference>
<dbReference type="Pfam" id="PF21906">
    <property type="entry name" value="WHD_NrtR"/>
    <property type="match status" value="1"/>
</dbReference>
<dbReference type="GO" id="GO:0016787">
    <property type="term" value="F:hydrolase activity"/>
    <property type="evidence" value="ECO:0007669"/>
    <property type="project" value="UniProtKB-KW"/>
</dbReference>
<protein>
    <submittedName>
        <fullName evidence="3">NUDIX hydrolase</fullName>
    </submittedName>
</protein>
<dbReference type="AlphaFoldDB" id="A0A2G3DRM0"/>
<dbReference type="InterPro" id="IPR036388">
    <property type="entry name" value="WH-like_DNA-bd_sf"/>
</dbReference>
<feature type="domain" description="Nudix hydrolase" evidence="2">
    <location>
        <begin position="31"/>
        <end position="164"/>
    </location>
</feature>
<accession>A0A2G3DRM0</accession>
<evidence type="ECO:0000313" key="4">
    <source>
        <dbReference type="Proteomes" id="UP000225889"/>
    </source>
</evidence>
<gene>
    <name evidence="3" type="ORF">CSX01_14195</name>
</gene>
<organism evidence="3 4">
    <name type="scientific">Pseudobutyrivibrio ruminis</name>
    <dbReference type="NCBI Taxonomy" id="46206"/>
    <lineage>
        <taxon>Bacteria</taxon>
        <taxon>Bacillati</taxon>
        <taxon>Bacillota</taxon>
        <taxon>Clostridia</taxon>
        <taxon>Lachnospirales</taxon>
        <taxon>Lachnospiraceae</taxon>
        <taxon>Pseudobutyrivibrio</taxon>
    </lineage>
</organism>
<dbReference type="InterPro" id="IPR054105">
    <property type="entry name" value="WHD_NrtR"/>
</dbReference>
<proteinExistence type="predicted"/>
<evidence type="ECO:0000313" key="3">
    <source>
        <dbReference type="EMBL" id="PHU33682.1"/>
    </source>
</evidence>